<sequence>MLRAFLASSVCVASTCSTSLVPMPCASAPNAPWVLVWLSPQTTVMPGSVAPFSGPMTCTMPWRLLRNGKYAAAPNSRMLASSVTICSLLIGSAMPS</sequence>
<comment type="caution">
    <text evidence="2">The sequence shown here is derived from an EMBL/GenBank/DDBJ whole genome shotgun (WGS) entry which is preliminary data.</text>
</comment>
<dbReference type="AlphaFoldDB" id="A0A554WIE6"/>
<dbReference type="EMBL" id="VJND01000018">
    <property type="protein sequence ID" value="TSE23348.1"/>
    <property type="molecule type" value="Genomic_DNA"/>
</dbReference>
<evidence type="ECO:0000313" key="2">
    <source>
        <dbReference type="EMBL" id="TSE23348.1"/>
    </source>
</evidence>
<keyword evidence="1" id="KW-0732">Signal</keyword>
<feature type="chain" id="PRO_5021738042" description="Secreted protein" evidence="1">
    <location>
        <begin position="29"/>
        <end position="96"/>
    </location>
</feature>
<reference evidence="2 3" key="1">
    <citation type="submission" date="2019-07" db="EMBL/GenBank/DDBJ databases">
        <title>Tepidimonas sediminis YIM 72259 draft genome.</title>
        <authorList>
            <person name="Da Costa M.S."/>
            <person name="Froufe H.J.C."/>
            <person name="Egas C."/>
            <person name="Albuquerque L."/>
        </authorList>
    </citation>
    <scope>NUCLEOTIDE SEQUENCE [LARGE SCALE GENOMIC DNA]</scope>
    <source>
        <strain evidence="2 3">YIM 72259</strain>
    </source>
</reference>
<name>A0A554WIE6_9BURK</name>
<gene>
    <name evidence="2" type="ORF">Tsedi_02243</name>
</gene>
<organism evidence="2 3">
    <name type="scientific">Tepidimonas sediminis</name>
    <dbReference type="NCBI Taxonomy" id="2588941"/>
    <lineage>
        <taxon>Bacteria</taxon>
        <taxon>Pseudomonadati</taxon>
        <taxon>Pseudomonadota</taxon>
        <taxon>Betaproteobacteria</taxon>
        <taxon>Burkholderiales</taxon>
        <taxon>Tepidimonas</taxon>
    </lineage>
</organism>
<accession>A0A554WIE6</accession>
<protein>
    <recommendedName>
        <fullName evidence="4">Secreted protein</fullName>
    </recommendedName>
</protein>
<evidence type="ECO:0000313" key="3">
    <source>
        <dbReference type="Proteomes" id="UP000320225"/>
    </source>
</evidence>
<keyword evidence="3" id="KW-1185">Reference proteome</keyword>
<proteinExistence type="predicted"/>
<evidence type="ECO:0000256" key="1">
    <source>
        <dbReference type="SAM" id="SignalP"/>
    </source>
</evidence>
<dbReference type="Proteomes" id="UP000320225">
    <property type="component" value="Unassembled WGS sequence"/>
</dbReference>
<feature type="signal peptide" evidence="1">
    <location>
        <begin position="1"/>
        <end position="28"/>
    </location>
</feature>
<evidence type="ECO:0008006" key="4">
    <source>
        <dbReference type="Google" id="ProtNLM"/>
    </source>
</evidence>